<organism evidence="1 2">
    <name type="scientific">Ohessyouella blattaphilus</name>
    <dbReference type="NCBI Taxonomy" id="2949333"/>
    <lineage>
        <taxon>Bacteria</taxon>
        <taxon>Bacillati</taxon>
        <taxon>Bacillota</taxon>
        <taxon>Clostridia</taxon>
        <taxon>Lachnospirales</taxon>
        <taxon>Lachnospiraceae</taxon>
        <taxon>Ohessyouella</taxon>
    </lineage>
</organism>
<dbReference type="EMBL" id="JAMZFV010000038">
    <property type="protein sequence ID" value="MCP1111482.1"/>
    <property type="molecule type" value="Genomic_DNA"/>
</dbReference>
<evidence type="ECO:0000313" key="1">
    <source>
        <dbReference type="EMBL" id="MCP1111482.1"/>
    </source>
</evidence>
<accession>A0ABT1EQC5</accession>
<dbReference type="Pfam" id="PF19503">
    <property type="entry name" value="DUF6037"/>
    <property type="match status" value="1"/>
</dbReference>
<comment type="caution">
    <text evidence="1">The sequence shown here is derived from an EMBL/GenBank/DDBJ whole genome shotgun (WGS) entry which is preliminary data.</text>
</comment>
<name>A0ABT1EQC5_9FIRM</name>
<protein>
    <submittedName>
        <fullName evidence="1">DUF6037 family protein</fullName>
    </submittedName>
</protein>
<dbReference type="Proteomes" id="UP001523565">
    <property type="component" value="Unassembled WGS sequence"/>
</dbReference>
<dbReference type="InterPro" id="IPR046100">
    <property type="entry name" value="DUF6037"/>
</dbReference>
<keyword evidence="2" id="KW-1185">Reference proteome</keyword>
<dbReference type="RefSeq" id="WP_262070341.1">
    <property type="nucleotide sequence ID" value="NZ_JAMXOC010000038.1"/>
</dbReference>
<gene>
    <name evidence="1" type="ORF">NK118_14605</name>
</gene>
<proteinExistence type="predicted"/>
<evidence type="ECO:0000313" key="2">
    <source>
        <dbReference type="Proteomes" id="UP001523565"/>
    </source>
</evidence>
<reference evidence="1 2" key="1">
    <citation type="journal article" date="2022" name="Genome Biol. Evol.">
        <title>Host diet, physiology and behaviors set the stage for Lachnospiraceae cladogenesis.</title>
        <authorList>
            <person name="Vera-Ponce De Leon A."/>
            <person name="Schneider M."/>
            <person name="Jahnes B.C."/>
            <person name="Sadowski V."/>
            <person name="Camuy-Velez L.A."/>
            <person name="Duan J."/>
            <person name="Sabree Z.L."/>
        </authorList>
    </citation>
    <scope>NUCLEOTIDE SEQUENCE [LARGE SCALE GENOMIC DNA]</scope>
    <source>
        <strain evidence="1 2">PAL227</strain>
    </source>
</reference>
<sequence>MFRNLRLLKEDMLRKGVTVESFYFYYQEQWYIVLAEFTDQGEGVAEQQLAQFTFLREVDFTDTFTAHVSDGNLFMDIKSWKEYFDTGKDGIADKEIHLFTQVLSEVIPCEVNKRKTTAQKEAVNLPKDKMRVY</sequence>